<keyword evidence="14" id="KW-1185">Reference proteome</keyword>
<keyword evidence="3" id="KW-0813">Transport</keyword>
<feature type="transmembrane region" description="Helical" evidence="11">
    <location>
        <begin position="79"/>
        <end position="99"/>
    </location>
</feature>
<evidence type="ECO:0000256" key="10">
    <source>
        <dbReference type="ARBA" id="ARBA00023170"/>
    </source>
</evidence>
<feature type="transmembrane region" description="Helical" evidence="11">
    <location>
        <begin position="12"/>
        <end position="33"/>
    </location>
</feature>
<reference evidence="13 14" key="1">
    <citation type="submission" date="2014-11" db="EMBL/GenBank/DDBJ databases">
        <title>Comparative genomic analysis of Cryptosporidium hominis reveals occurrence of genetic recombination in virulent subtypes.</title>
        <authorList>
            <person name="Guo Y."/>
            <person name="Tang K."/>
            <person name="Frace M."/>
            <person name="Li N."/>
            <person name="Roellig D.M."/>
            <person name="Sammons S."/>
            <person name="Knipe K."/>
            <person name="Rowe L."/>
            <person name="Feng Y."/>
            <person name="Xiao L."/>
        </authorList>
    </citation>
    <scope>NUCLEOTIDE SEQUENCE [LARGE SCALE GENOMIC DNA]</scope>
    <source>
        <strain evidence="13">30976</strain>
    </source>
</reference>
<evidence type="ECO:0000256" key="2">
    <source>
        <dbReference type="ARBA" id="ARBA00010120"/>
    </source>
</evidence>
<dbReference type="GO" id="GO:0015031">
    <property type="term" value="P:protein transport"/>
    <property type="evidence" value="ECO:0007669"/>
    <property type="project" value="UniProtKB-KW"/>
</dbReference>
<accession>A0A0S4TIV1</accession>
<dbReference type="GO" id="GO:0046923">
    <property type="term" value="F:ER retention sequence binding"/>
    <property type="evidence" value="ECO:0007669"/>
    <property type="project" value="InterPro"/>
</dbReference>
<dbReference type="OrthoDB" id="434428at2759"/>
<evidence type="ECO:0000313" key="13">
    <source>
        <dbReference type="EMBL" id="PPS93922.1"/>
    </source>
</evidence>
<dbReference type="VEuPathDB" id="CryptoDB:Chro.70368"/>
<feature type="transmembrane region" description="Helical" evidence="11">
    <location>
        <begin position="148"/>
        <end position="167"/>
    </location>
</feature>
<feature type="transmembrane region" description="Helical" evidence="11">
    <location>
        <begin position="111"/>
        <end position="128"/>
    </location>
</feature>
<evidence type="ECO:0000313" key="12">
    <source>
        <dbReference type="EMBL" id="CUV07316.1"/>
    </source>
</evidence>
<feature type="transmembrane region" description="Helical" evidence="11">
    <location>
        <begin position="45"/>
        <end position="67"/>
    </location>
</feature>
<keyword evidence="9 11" id="KW-0472">Membrane</keyword>
<dbReference type="AlphaFoldDB" id="A0A0S4TIV1"/>
<evidence type="ECO:0000256" key="7">
    <source>
        <dbReference type="ARBA" id="ARBA00022927"/>
    </source>
</evidence>
<name>A0A0S4TIV1_CRYHO</name>
<dbReference type="EMBL" id="LN877953">
    <property type="protein sequence ID" value="CUV07316.1"/>
    <property type="molecule type" value="Genomic_DNA"/>
</dbReference>
<feature type="transmembrane region" description="Helical" evidence="11">
    <location>
        <begin position="179"/>
        <end position="199"/>
    </location>
</feature>
<dbReference type="VEuPathDB" id="CryptoDB:GY17_00003047"/>
<keyword evidence="8 11" id="KW-1133">Transmembrane helix</keyword>
<comment type="similarity">
    <text evidence="2">Belongs to the ERD2 family.</text>
</comment>
<evidence type="ECO:0000256" key="6">
    <source>
        <dbReference type="ARBA" id="ARBA00022892"/>
    </source>
</evidence>
<evidence type="ECO:0000256" key="3">
    <source>
        <dbReference type="ARBA" id="ARBA00022448"/>
    </source>
</evidence>
<dbReference type="VEuPathDB" id="CryptoDB:CHUDEA7_3300"/>
<sequence length="278" mass="32574">MQKKPIFHNFAFILDVINFATASSWFCAYLALFLKLKREKNVVGLSLQTILMLVVAECNHVLITAVLSSHYHVELGLDFYLCDCSTALLSAVTFAYIYFNFYETYESNRDTFGLNVTNFVICWISRAGGSNYFIQKKSNRYYPTSQKIFWLTIYILNFFLGSIIFFLRKSSSPPIISFWESYMDSLLSLALLPQIFMFYNKKPRKVSSLLAHFVAFILLARVFMLFYWILYPLFKLSIVPGRRLHIFSESLNVTFLMHFMYHFIRSKLNGENDIFLPL</sequence>
<dbReference type="EMBL" id="JTAI01000005">
    <property type="protein sequence ID" value="PPS93922.1"/>
    <property type="molecule type" value="Genomic_DNA"/>
</dbReference>
<dbReference type="InterPro" id="IPR000133">
    <property type="entry name" value="ER_ret_rcpt"/>
</dbReference>
<keyword evidence="6" id="KW-0931">ER-Golgi transport</keyword>
<evidence type="ECO:0000256" key="4">
    <source>
        <dbReference type="ARBA" id="ARBA00022692"/>
    </source>
</evidence>
<feature type="transmembrane region" description="Helical" evidence="11">
    <location>
        <begin position="211"/>
        <end position="234"/>
    </location>
</feature>
<keyword evidence="10 13" id="KW-0675">Receptor</keyword>
<reference evidence="13 14" key="3">
    <citation type="submission" date="2017-10" db="EMBL/GenBank/DDBJ databases">
        <title>Consistent, comparative and evidence-based genome annotation and re-annotation for the closely-related species, Cryptosporidium parvum, C. hominis and C. tyzzeri.</title>
        <authorList>
            <person name="Baptista R.P."/>
            <person name="Li Y."/>
            <person name="Sateriale A."/>
            <person name="Striepen B."/>
            <person name="Kissinger J.C."/>
        </authorList>
    </citation>
    <scope>NUCLEOTIDE SEQUENCE [LARGE SCALE GENOMIC DNA]</scope>
    <source>
        <strain evidence="13">30976</strain>
    </source>
</reference>
<dbReference type="Proteomes" id="UP000199752">
    <property type="component" value="Chromosome 7"/>
</dbReference>
<evidence type="ECO:0000256" key="11">
    <source>
        <dbReference type="SAM" id="Phobius"/>
    </source>
</evidence>
<organism evidence="12">
    <name type="scientific">Cryptosporidium hominis</name>
    <dbReference type="NCBI Taxonomy" id="237895"/>
    <lineage>
        <taxon>Eukaryota</taxon>
        <taxon>Sar</taxon>
        <taxon>Alveolata</taxon>
        <taxon>Apicomplexa</taxon>
        <taxon>Conoidasida</taxon>
        <taxon>Coccidia</taxon>
        <taxon>Eucoccidiorida</taxon>
        <taxon>Eimeriorina</taxon>
        <taxon>Cryptosporidiidae</taxon>
        <taxon>Cryptosporidium</taxon>
    </lineage>
</organism>
<dbReference type="Pfam" id="PF00810">
    <property type="entry name" value="ER_lumen_recept"/>
    <property type="match status" value="1"/>
</dbReference>
<evidence type="ECO:0000256" key="8">
    <source>
        <dbReference type="ARBA" id="ARBA00022989"/>
    </source>
</evidence>
<evidence type="ECO:0000256" key="1">
    <source>
        <dbReference type="ARBA" id="ARBA00004477"/>
    </source>
</evidence>
<evidence type="ECO:0000256" key="9">
    <source>
        <dbReference type="ARBA" id="ARBA00023136"/>
    </source>
</evidence>
<dbReference type="VEuPathDB" id="CryptoDB:ChTU502y2012_407g1615"/>
<gene>
    <name evidence="12" type="ORF">CHUDEA7_3300</name>
    <name evidence="13" type="ORF">GY17_00003047</name>
</gene>
<proteinExistence type="inferred from homology"/>
<evidence type="ECO:0000256" key="5">
    <source>
        <dbReference type="ARBA" id="ARBA00022824"/>
    </source>
</evidence>
<dbReference type="GO" id="GO:0016192">
    <property type="term" value="P:vesicle-mediated transport"/>
    <property type="evidence" value="ECO:0007669"/>
    <property type="project" value="UniProtKB-KW"/>
</dbReference>
<comment type="subcellular location">
    <subcellularLocation>
        <location evidence="1">Endoplasmic reticulum membrane</location>
        <topology evidence="1">Multi-pass membrane protein</topology>
    </subcellularLocation>
</comment>
<dbReference type="Proteomes" id="UP001429100">
    <property type="component" value="Unassembled WGS sequence"/>
</dbReference>
<reference evidence="12" key="2">
    <citation type="submission" date="2015-08" db="EMBL/GenBank/DDBJ databases">
        <authorList>
            <person name="Babu N.S."/>
            <person name="Beckwith C.J."/>
            <person name="Beseler K.G."/>
            <person name="Brison A."/>
            <person name="Carone J.V."/>
            <person name="Caskin T.P."/>
            <person name="Diamond M."/>
            <person name="Durham M.E."/>
            <person name="Foxe J.M."/>
            <person name="Go M."/>
            <person name="Henderson B.A."/>
            <person name="Jones I.B."/>
            <person name="McGettigan J.A."/>
            <person name="Micheletti S.J."/>
            <person name="Nasrallah M.E."/>
            <person name="Ortiz D."/>
            <person name="Piller C.R."/>
            <person name="Privatt S.R."/>
            <person name="Schneider S.L."/>
            <person name="Sharp S."/>
            <person name="Smith T.C."/>
            <person name="Stanton J.D."/>
            <person name="Ullery H.E."/>
            <person name="Wilson R.J."/>
            <person name="Serrano M.G."/>
            <person name="Buck G."/>
            <person name="Lee V."/>
            <person name="Wang Y."/>
            <person name="Carvalho R."/>
            <person name="Voegtly L."/>
            <person name="Shi R."/>
            <person name="Duckworth R."/>
            <person name="Johnson A."/>
            <person name="Loviza R."/>
            <person name="Walstead R."/>
            <person name="Shah Z."/>
            <person name="Kiflezghi M."/>
            <person name="Wade K."/>
            <person name="Ball S.L."/>
            <person name="Bradley K.W."/>
            <person name="Asai D.J."/>
            <person name="Bowman C.A."/>
            <person name="Russell D.A."/>
            <person name="Pope W.H."/>
            <person name="Jacobs-Sera D."/>
            <person name="Hendrix R.W."/>
            <person name="Hatfull G.F."/>
        </authorList>
    </citation>
    <scope>NUCLEOTIDE SEQUENCE [LARGE SCALE GENOMIC DNA]</scope>
</reference>
<keyword evidence="4 11" id="KW-0812">Transmembrane</keyword>
<protein>
    <submittedName>
        <fullName evidence="13">ER lumen protein retaining receptor</fullName>
    </submittedName>
</protein>
<dbReference type="GO" id="GO:0006621">
    <property type="term" value="P:protein retention in ER lumen"/>
    <property type="evidence" value="ECO:0007669"/>
    <property type="project" value="InterPro"/>
</dbReference>
<keyword evidence="7" id="KW-0653">Protein transport</keyword>
<keyword evidence="5" id="KW-0256">Endoplasmic reticulum</keyword>
<evidence type="ECO:0000313" key="14">
    <source>
        <dbReference type="Proteomes" id="UP001429100"/>
    </source>
</evidence>
<dbReference type="GO" id="GO:0005789">
    <property type="term" value="C:endoplasmic reticulum membrane"/>
    <property type="evidence" value="ECO:0007669"/>
    <property type="project" value="UniProtKB-SubCell"/>
</dbReference>